<keyword evidence="4" id="KW-1185">Reference proteome</keyword>
<sequence>MDGISILKPMNASSMPCVLDPFMDDELDASSLMFTSHRTLPKESRAASGTDDDWDDSKLCISIDHESNAAFDAYDSVFDLAPSTKGASKKDRKRKDSPRQSDVSDPPHTEKKARRDMKDDNEVPSPPPPPVRFTAVHNDTMRFSFTTFGSTARTLASMPPFSSASVPFEITGSTYVSRPPPTSTMPVPATPRVRID</sequence>
<dbReference type="EMBL" id="VJMH01006200">
    <property type="protein sequence ID" value="KAF0691129.1"/>
    <property type="molecule type" value="Genomic_DNA"/>
</dbReference>
<feature type="region of interest" description="Disordered" evidence="1">
    <location>
        <begin position="81"/>
        <end position="136"/>
    </location>
</feature>
<evidence type="ECO:0000313" key="3">
    <source>
        <dbReference type="EMBL" id="VFT94337.1"/>
    </source>
</evidence>
<feature type="region of interest" description="Disordered" evidence="1">
    <location>
        <begin position="38"/>
        <end position="57"/>
    </location>
</feature>
<gene>
    <name evidence="3" type="primary">Aste57867_17586</name>
    <name evidence="2" type="ORF">As57867_017526</name>
    <name evidence="3" type="ORF">ASTE57867_17586</name>
</gene>
<dbReference type="AlphaFoldDB" id="A0A485LBQ7"/>
<dbReference type="Proteomes" id="UP000332933">
    <property type="component" value="Unassembled WGS sequence"/>
</dbReference>
<name>A0A485LBQ7_9STRA</name>
<organism evidence="3 4">
    <name type="scientific">Aphanomyces stellatus</name>
    <dbReference type="NCBI Taxonomy" id="120398"/>
    <lineage>
        <taxon>Eukaryota</taxon>
        <taxon>Sar</taxon>
        <taxon>Stramenopiles</taxon>
        <taxon>Oomycota</taxon>
        <taxon>Saprolegniomycetes</taxon>
        <taxon>Saprolegniales</taxon>
        <taxon>Verrucalvaceae</taxon>
        <taxon>Aphanomyces</taxon>
    </lineage>
</organism>
<protein>
    <submittedName>
        <fullName evidence="3">Aste57867_17586 protein</fullName>
    </submittedName>
</protein>
<reference evidence="2" key="2">
    <citation type="submission" date="2019-06" db="EMBL/GenBank/DDBJ databases">
        <title>Genomics analysis of Aphanomyces spp. identifies a new class of oomycete effector associated with host adaptation.</title>
        <authorList>
            <person name="Gaulin E."/>
        </authorList>
    </citation>
    <scope>NUCLEOTIDE SEQUENCE</scope>
    <source>
        <strain evidence="2">CBS 578.67</strain>
    </source>
</reference>
<proteinExistence type="predicted"/>
<accession>A0A485LBQ7</accession>
<reference evidence="3 4" key="1">
    <citation type="submission" date="2019-03" db="EMBL/GenBank/DDBJ databases">
        <authorList>
            <person name="Gaulin E."/>
            <person name="Dumas B."/>
        </authorList>
    </citation>
    <scope>NUCLEOTIDE SEQUENCE [LARGE SCALE GENOMIC DNA]</scope>
    <source>
        <strain evidence="3">CBS 568.67</strain>
    </source>
</reference>
<feature type="region of interest" description="Disordered" evidence="1">
    <location>
        <begin position="173"/>
        <end position="196"/>
    </location>
</feature>
<evidence type="ECO:0000313" key="2">
    <source>
        <dbReference type="EMBL" id="KAF0691129.1"/>
    </source>
</evidence>
<evidence type="ECO:0000256" key="1">
    <source>
        <dbReference type="SAM" id="MobiDB-lite"/>
    </source>
</evidence>
<dbReference type="EMBL" id="CAADRA010006221">
    <property type="protein sequence ID" value="VFT94337.1"/>
    <property type="molecule type" value="Genomic_DNA"/>
</dbReference>
<dbReference type="OrthoDB" id="79725at2759"/>
<evidence type="ECO:0000313" key="4">
    <source>
        <dbReference type="Proteomes" id="UP000332933"/>
    </source>
</evidence>